<feature type="compositionally biased region" description="Basic residues" evidence="6">
    <location>
        <begin position="308"/>
        <end position="317"/>
    </location>
</feature>
<evidence type="ECO:0000256" key="4">
    <source>
        <dbReference type="ARBA" id="ARBA00023242"/>
    </source>
</evidence>
<dbReference type="GO" id="GO:0043565">
    <property type="term" value="F:sequence-specific DNA binding"/>
    <property type="evidence" value="ECO:0007669"/>
    <property type="project" value="InterPro"/>
</dbReference>
<comment type="similarity">
    <text evidence="2 5">Belongs to the HSF family.</text>
</comment>
<dbReference type="Proteomes" id="UP000243876">
    <property type="component" value="Unassembled WGS sequence"/>
</dbReference>
<keyword evidence="3" id="KW-0238">DNA-binding</keyword>
<gene>
    <name evidence="8" type="primary">SPOSA6832_02708</name>
</gene>
<reference evidence="9" key="1">
    <citation type="submission" date="2015-02" db="EMBL/GenBank/DDBJ databases">
        <authorList>
            <person name="Gon?alves P."/>
        </authorList>
    </citation>
    <scope>NUCLEOTIDE SEQUENCE [LARGE SCALE GENOMIC DNA]</scope>
</reference>
<dbReference type="GO" id="GO:0003700">
    <property type="term" value="F:DNA-binding transcription factor activity"/>
    <property type="evidence" value="ECO:0007669"/>
    <property type="project" value="InterPro"/>
</dbReference>
<dbReference type="OrthoDB" id="60033at2759"/>
<organism evidence="8 9">
    <name type="scientific">Sporidiobolus salmonicolor</name>
    <name type="common">Yeast-like fungus</name>
    <name type="synonym">Sporobolomyces salmonicolor</name>
    <dbReference type="NCBI Taxonomy" id="5005"/>
    <lineage>
        <taxon>Eukaryota</taxon>
        <taxon>Fungi</taxon>
        <taxon>Dikarya</taxon>
        <taxon>Basidiomycota</taxon>
        <taxon>Pucciniomycotina</taxon>
        <taxon>Microbotryomycetes</taxon>
        <taxon>Sporidiobolales</taxon>
        <taxon>Sporidiobolaceae</taxon>
        <taxon>Sporobolomyces</taxon>
    </lineage>
</organism>
<evidence type="ECO:0000256" key="1">
    <source>
        <dbReference type="ARBA" id="ARBA00004123"/>
    </source>
</evidence>
<dbReference type="PANTHER" id="PTHR10015:SF427">
    <property type="entry name" value="HEAT SHOCK FACTOR PROTEIN"/>
    <property type="match status" value="1"/>
</dbReference>
<dbReference type="Gene3D" id="1.10.10.10">
    <property type="entry name" value="Winged helix-like DNA-binding domain superfamily/Winged helix DNA-binding domain"/>
    <property type="match status" value="1"/>
</dbReference>
<name>A0A0D6EN38_SPOSA</name>
<feature type="non-terminal residue" evidence="8">
    <location>
        <position position="1"/>
    </location>
</feature>
<dbReference type="EMBL" id="CENE01000011">
    <property type="protein sequence ID" value="CEQ41030.1"/>
    <property type="molecule type" value="Genomic_DNA"/>
</dbReference>
<feature type="region of interest" description="Disordered" evidence="6">
    <location>
        <begin position="272"/>
        <end position="405"/>
    </location>
</feature>
<dbReference type="AlphaFoldDB" id="A0A0D6EN38"/>
<evidence type="ECO:0000256" key="5">
    <source>
        <dbReference type="RuleBase" id="RU004020"/>
    </source>
</evidence>
<dbReference type="SUPFAM" id="SSF46785">
    <property type="entry name" value="Winged helix' DNA-binding domain"/>
    <property type="match status" value="1"/>
</dbReference>
<feature type="compositionally biased region" description="Low complexity" evidence="6">
    <location>
        <begin position="363"/>
        <end position="388"/>
    </location>
</feature>
<dbReference type="InterPro" id="IPR036388">
    <property type="entry name" value="WH-like_DNA-bd_sf"/>
</dbReference>
<evidence type="ECO:0000313" key="9">
    <source>
        <dbReference type="Proteomes" id="UP000243876"/>
    </source>
</evidence>
<keyword evidence="4" id="KW-0539">Nucleus</keyword>
<dbReference type="SMART" id="SM00415">
    <property type="entry name" value="HSF"/>
    <property type="match status" value="1"/>
</dbReference>
<dbReference type="GO" id="GO:0005634">
    <property type="term" value="C:nucleus"/>
    <property type="evidence" value="ECO:0007669"/>
    <property type="project" value="UniProtKB-SubCell"/>
</dbReference>
<accession>A0A0D6EN38</accession>
<dbReference type="Pfam" id="PF00447">
    <property type="entry name" value="HSF_DNA-bind"/>
    <property type="match status" value="1"/>
</dbReference>
<evidence type="ECO:0000256" key="2">
    <source>
        <dbReference type="ARBA" id="ARBA00006403"/>
    </source>
</evidence>
<evidence type="ECO:0000259" key="7">
    <source>
        <dbReference type="SMART" id="SM00415"/>
    </source>
</evidence>
<feature type="domain" description="HSF-type DNA-binding" evidence="7">
    <location>
        <begin position="178"/>
        <end position="306"/>
    </location>
</feature>
<keyword evidence="9" id="KW-1185">Reference proteome</keyword>
<protein>
    <submittedName>
        <fullName evidence="8">SPOSA6832_02708-mRNA-1:cds</fullName>
    </submittedName>
</protein>
<dbReference type="PANTHER" id="PTHR10015">
    <property type="entry name" value="HEAT SHOCK TRANSCRIPTION FACTOR"/>
    <property type="match status" value="1"/>
</dbReference>
<evidence type="ECO:0000256" key="6">
    <source>
        <dbReference type="SAM" id="MobiDB-lite"/>
    </source>
</evidence>
<dbReference type="InterPro" id="IPR036390">
    <property type="entry name" value="WH_DNA-bd_sf"/>
</dbReference>
<dbReference type="InterPro" id="IPR000232">
    <property type="entry name" value="HSF_DNA-bd"/>
</dbReference>
<proteinExistence type="inferred from homology"/>
<evidence type="ECO:0000256" key="3">
    <source>
        <dbReference type="ARBA" id="ARBA00023125"/>
    </source>
</evidence>
<evidence type="ECO:0000313" key="8">
    <source>
        <dbReference type="EMBL" id="CEQ41030.1"/>
    </source>
</evidence>
<comment type="subcellular location">
    <subcellularLocation>
        <location evidence="1">Nucleus</location>
    </subcellularLocation>
</comment>
<sequence length="405" mass="43108">MLFTQRDRSPPAIPHAIQGLGVPVESPVLTCIAPSVLETHDNFSISPSALFSIQAPPSPPPISTFDPYFAGASTGISGDSKSFATEPFSPPPTGGSCPYVTPADYSALFANYPFPIDTGLPSRLSSPIAPTPSPTTSEAALLPAELLGASANTVTVGQILDSFSTQSLVDSGIGLSSRVKPFIGKLFHLLSHPESYRDVIVWDEQGLAFICHHGRRFTSEVLPQLFGHGNVSSFTRQLNVYGFTRLTASDLLARLDVASTQDYSGQSLSLPAPHCARSHPSEHPGWTHPQFRRDNGKGALHLLSPRPSRARLRKKAEKQRAQLQPAEDKAASGAGSKRPWVPPPPLVHAGGAVLRHPRTRRWSSSNESSDSSGESVAYVPSSTSSSVSTLKGGTHDPVFDGLDQG</sequence>